<dbReference type="InterPro" id="IPR002130">
    <property type="entry name" value="Cyclophilin-type_PPIase_dom"/>
</dbReference>
<dbReference type="InterPro" id="IPR029000">
    <property type="entry name" value="Cyclophilin-like_dom_sf"/>
</dbReference>
<keyword evidence="3" id="KW-1133">Transmembrane helix</keyword>
<feature type="transmembrane region" description="Helical" evidence="3">
    <location>
        <begin position="118"/>
        <end position="137"/>
    </location>
</feature>
<dbReference type="AlphaFoldDB" id="A0A7S2LDL0"/>
<feature type="domain" description="PPIase cyclophilin-type" evidence="4">
    <location>
        <begin position="363"/>
        <end position="524"/>
    </location>
</feature>
<keyword evidence="1" id="KW-0175">Coiled coil</keyword>
<feature type="compositionally biased region" description="Low complexity" evidence="2">
    <location>
        <begin position="30"/>
        <end position="45"/>
    </location>
</feature>
<gene>
    <name evidence="5" type="ORF">SMAR0320_LOCUS11125</name>
</gene>
<protein>
    <recommendedName>
        <fullName evidence="4">PPIase cyclophilin-type domain-containing protein</fullName>
    </recommendedName>
</protein>
<feature type="compositionally biased region" description="Gly residues" evidence="2">
    <location>
        <begin position="74"/>
        <end position="85"/>
    </location>
</feature>
<keyword evidence="3" id="KW-0812">Transmembrane</keyword>
<reference evidence="5" key="1">
    <citation type="submission" date="2021-01" db="EMBL/GenBank/DDBJ databases">
        <authorList>
            <person name="Corre E."/>
            <person name="Pelletier E."/>
            <person name="Niang G."/>
            <person name="Scheremetjew M."/>
            <person name="Finn R."/>
            <person name="Kale V."/>
            <person name="Holt S."/>
            <person name="Cochrane G."/>
            <person name="Meng A."/>
            <person name="Brown T."/>
            <person name="Cohen L."/>
        </authorList>
    </citation>
    <scope>NUCLEOTIDE SEQUENCE</scope>
    <source>
        <strain evidence="5">SM1012Den-03</strain>
    </source>
</reference>
<evidence type="ECO:0000313" key="5">
    <source>
        <dbReference type="EMBL" id="CAD9603334.1"/>
    </source>
</evidence>
<evidence type="ECO:0000259" key="4">
    <source>
        <dbReference type="Pfam" id="PF00160"/>
    </source>
</evidence>
<feature type="compositionally biased region" description="Gly residues" evidence="2">
    <location>
        <begin position="547"/>
        <end position="560"/>
    </location>
</feature>
<organism evidence="5">
    <name type="scientific">Skeletonema marinoi</name>
    <dbReference type="NCBI Taxonomy" id="267567"/>
    <lineage>
        <taxon>Eukaryota</taxon>
        <taxon>Sar</taxon>
        <taxon>Stramenopiles</taxon>
        <taxon>Ochrophyta</taxon>
        <taxon>Bacillariophyta</taxon>
        <taxon>Coscinodiscophyceae</taxon>
        <taxon>Thalassiosirophycidae</taxon>
        <taxon>Thalassiosirales</taxon>
        <taxon>Skeletonemataceae</taxon>
        <taxon>Skeletonema</taxon>
        <taxon>Skeletonema marinoi-dohrnii complex</taxon>
    </lineage>
</organism>
<dbReference type="Pfam" id="PF00160">
    <property type="entry name" value="Pro_isomerase"/>
    <property type="match status" value="1"/>
</dbReference>
<feature type="coiled-coil region" evidence="1">
    <location>
        <begin position="184"/>
        <end position="218"/>
    </location>
</feature>
<evidence type="ECO:0000256" key="3">
    <source>
        <dbReference type="SAM" id="Phobius"/>
    </source>
</evidence>
<name>A0A7S2LDL0_9STRA</name>
<evidence type="ECO:0000256" key="2">
    <source>
        <dbReference type="SAM" id="MobiDB-lite"/>
    </source>
</evidence>
<evidence type="ECO:0000256" key="1">
    <source>
        <dbReference type="SAM" id="Coils"/>
    </source>
</evidence>
<dbReference type="SUPFAM" id="SSF50891">
    <property type="entry name" value="Cyclophilin-like"/>
    <property type="match status" value="1"/>
</dbReference>
<proteinExistence type="predicted"/>
<feature type="region of interest" description="Disordered" evidence="2">
    <location>
        <begin position="1"/>
        <end position="97"/>
    </location>
</feature>
<accession>A0A7S2LDL0</accession>
<dbReference type="EMBL" id="HBGZ01015567">
    <property type="protein sequence ID" value="CAD9603334.1"/>
    <property type="molecule type" value="Transcribed_RNA"/>
</dbReference>
<dbReference type="GO" id="GO:0003755">
    <property type="term" value="F:peptidyl-prolyl cis-trans isomerase activity"/>
    <property type="evidence" value="ECO:0007669"/>
    <property type="project" value="InterPro"/>
</dbReference>
<feature type="region of interest" description="Disordered" evidence="2">
    <location>
        <begin position="535"/>
        <end position="569"/>
    </location>
</feature>
<keyword evidence="3" id="KW-0472">Membrane</keyword>
<dbReference type="Gene3D" id="2.40.100.10">
    <property type="entry name" value="Cyclophilin-like"/>
    <property type="match status" value="1"/>
</dbReference>
<sequence>MLRSRPNRQQRPSESSDERQGGRRGGGSNTNGNNNYHYGGYPSGSAGPMSISSGADDDDDEYNKKNKKGSSSGRFGGFGASSVGGGKKKFRGGGSPSFTRQSAAYNNNSGGGSSGGGALILMAITILILLSGTTFYYRKMTTRAKAELASLKAQARHPHERHYDSNNDDNRAHAEAVTDLKRKQSQLQGELTKATVRNKEMEKEVVQSTKLSEAFEEEFKAHNLQYEKMSRSWNDMAIKVKETKQKFIDAHNHQDDTTGGIVPGGPGHTLNQRRELEQMESIEDYEDFVQRREDALWDKIDLLIEKIGKDSKREALEWFGADLLYHKVPEDEISFRVDLEVEYPMFDPHRADDNPEIWSRTKKTIAIEMAPLNLMPIAINLFLQQIHHKLWEGCNFVINAMHILQAGPHQYKGEGQYAANSYLLKSKFEKNRLDTMPYQEYSLDYPHTKYTVGFAGRPGGPDFYINKVDNSENHGPGGQTHHDLHEEADPCFGRVVAGFEVIEDINRIPVDREKGSLLKAPVTIVGGRVIAFRRSSTNGDGKRDGEGGGVPPLEGGGDGGQESFNMPTS</sequence>